<evidence type="ECO:0000256" key="4">
    <source>
        <dbReference type="ARBA" id="ARBA00010028"/>
    </source>
</evidence>
<dbReference type="InterPro" id="IPR013260">
    <property type="entry name" value="mRNA_splic_SYF2"/>
</dbReference>
<dbReference type="FunFam" id="2.40.100.10:FF:000002">
    <property type="entry name" value="Peptidyl-prolyl cis-trans isomerase"/>
    <property type="match status" value="1"/>
</dbReference>
<evidence type="ECO:0000256" key="10">
    <source>
        <dbReference type="ARBA" id="ARBA00023235"/>
    </source>
</evidence>
<dbReference type="GO" id="GO:0006397">
    <property type="term" value="P:mRNA processing"/>
    <property type="evidence" value="ECO:0007669"/>
    <property type="project" value="UniProtKB-KW"/>
</dbReference>
<feature type="region of interest" description="Disordered" evidence="12">
    <location>
        <begin position="251"/>
        <end position="271"/>
    </location>
</feature>
<dbReference type="Pfam" id="PF08231">
    <property type="entry name" value="SYF2"/>
    <property type="match status" value="1"/>
</dbReference>
<feature type="region of interest" description="Disordered" evidence="12">
    <location>
        <begin position="309"/>
        <end position="331"/>
    </location>
</feature>
<dbReference type="SUPFAM" id="SSF50891">
    <property type="entry name" value="Cyclophilin-like"/>
    <property type="match status" value="1"/>
</dbReference>
<dbReference type="EC" id="5.2.1.8" evidence="5"/>
<dbReference type="GO" id="GO:0006457">
    <property type="term" value="P:protein folding"/>
    <property type="evidence" value="ECO:0007669"/>
    <property type="project" value="InterPro"/>
</dbReference>
<comment type="caution">
    <text evidence="14">The sequence shown here is derived from an EMBL/GenBank/DDBJ whole genome shotgun (WGS) entry which is preliminary data.</text>
</comment>
<dbReference type="Proteomes" id="UP001190700">
    <property type="component" value="Unassembled WGS sequence"/>
</dbReference>
<dbReference type="Gene3D" id="2.40.100.10">
    <property type="entry name" value="Cyclophilin-like"/>
    <property type="match status" value="1"/>
</dbReference>
<evidence type="ECO:0000313" key="15">
    <source>
        <dbReference type="Proteomes" id="UP001190700"/>
    </source>
</evidence>
<accession>A0AAE0FPE4</accession>
<keyword evidence="8" id="KW-0697">Rotamase</keyword>
<comment type="similarity">
    <text evidence="3">Belongs to the cyclophilin-type PPIase family.</text>
</comment>
<proteinExistence type="inferred from homology"/>
<evidence type="ECO:0000256" key="3">
    <source>
        <dbReference type="ARBA" id="ARBA00007365"/>
    </source>
</evidence>
<keyword evidence="10" id="KW-0413">Isomerase</keyword>
<comment type="subcellular location">
    <subcellularLocation>
        <location evidence="2">Nucleus</location>
    </subcellularLocation>
</comment>
<dbReference type="CDD" id="cd01926">
    <property type="entry name" value="cyclophilin_ABH_like"/>
    <property type="match status" value="1"/>
</dbReference>
<evidence type="ECO:0000313" key="14">
    <source>
        <dbReference type="EMBL" id="KAK3263440.1"/>
    </source>
</evidence>
<keyword evidence="6" id="KW-0507">mRNA processing</keyword>
<dbReference type="InterPro" id="IPR029000">
    <property type="entry name" value="Cyclophilin-like_dom_sf"/>
</dbReference>
<evidence type="ECO:0000256" key="9">
    <source>
        <dbReference type="ARBA" id="ARBA00023187"/>
    </source>
</evidence>
<evidence type="ECO:0000256" key="5">
    <source>
        <dbReference type="ARBA" id="ARBA00013194"/>
    </source>
</evidence>
<dbReference type="Pfam" id="PF00160">
    <property type="entry name" value="Pro_isomerase"/>
    <property type="match status" value="1"/>
</dbReference>
<evidence type="ECO:0000256" key="8">
    <source>
        <dbReference type="ARBA" id="ARBA00023110"/>
    </source>
</evidence>
<dbReference type="InterPro" id="IPR002130">
    <property type="entry name" value="Cyclophilin-type_PPIase_dom"/>
</dbReference>
<evidence type="ECO:0000256" key="1">
    <source>
        <dbReference type="ARBA" id="ARBA00000971"/>
    </source>
</evidence>
<dbReference type="PRINTS" id="PR00153">
    <property type="entry name" value="CSAPPISMRASE"/>
</dbReference>
<gene>
    <name evidence="14" type="ORF">CYMTET_27750</name>
</gene>
<keyword evidence="7" id="KW-0747">Spliceosome</keyword>
<dbReference type="GO" id="GO:0003755">
    <property type="term" value="F:peptidyl-prolyl cis-trans isomerase activity"/>
    <property type="evidence" value="ECO:0007669"/>
    <property type="project" value="UniProtKB-KW"/>
</dbReference>
<keyword evidence="11" id="KW-0539">Nucleus</keyword>
<organism evidence="14 15">
    <name type="scientific">Cymbomonas tetramitiformis</name>
    <dbReference type="NCBI Taxonomy" id="36881"/>
    <lineage>
        <taxon>Eukaryota</taxon>
        <taxon>Viridiplantae</taxon>
        <taxon>Chlorophyta</taxon>
        <taxon>Pyramimonadophyceae</taxon>
        <taxon>Pyramimonadales</taxon>
        <taxon>Pyramimonadaceae</taxon>
        <taxon>Cymbomonas</taxon>
    </lineage>
</organism>
<keyword evidence="15" id="KW-1185">Reference proteome</keyword>
<evidence type="ECO:0000259" key="13">
    <source>
        <dbReference type="PROSITE" id="PS50072"/>
    </source>
</evidence>
<dbReference type="GO" id="GO:0008380">
    <property type="term" value="P:RNA splicing"/>
    <property type="evidence" value="ECO:0007669"/>
    <property type="project" value="UniProtKB-KW"/>
</dbReference>
<keyword evidence="9" id="KW-0508">mRNA splicing</keyword>
<feature type="domain" description="PPIase cyclophilin-type" evidence="13">
    <location>
        <begin position="6"/>
        <end position="169"/>
    </location>
</feature>
<feature type="compositionally biased region" description="Basic and acidic residues" evidence="12">
    <location>
        <begin position="315"/>
        <end position="325"/>
    </location>
</feature>
<comment type="catalytic activity">
    <reaction evidence="1">
        <text>[protein]-peptidylproline (omega=180) = [protein]-peptidylproline (omega=0)</text>
        <dbReference type="Rhea" id="RHEA:16237"/>
        <dbReference type="Rhea" id="RHEA-COMP:10747"/>
        <dbReference type="Rhea" id="RHEA-COMP:10748"/>
        <dbReference type="ChEBI" id="CHEBI:83833"/>
        <dbReference type="ChEBI" id="CHEBI:83834"/>
        <dbReference type="EC" id="5.2.1.8"/>
    </reaction>
</comment>
<dbReference type="PANTHER" id="PTHR11071:SF561">
    <property type="entry name" value="PEPTIDYL-PROLYL CIS-TRANS ISOMERASE D-RELATED"/>
    <property type="match status" value="1"/>
</dbReference>
<dbReference type="InterPro" id="IPR020892">
    <property type="entry name" value="Cyclophilin-type_PPIase_CS"/>
</dbReference>
<sequence>MLPRVFFEMSLGGTPAGRIVMELRSDVVPKTAENFRALCTGEKGTGKKGKPLHFKGSKFHRVIPNFMCQAGDFTNGNGTGGESIYGAKFADENFKLKHKGAGTLSMANAGPNTNGSQFFICTADTPWLDNKHVVFGSVVSGMDVVQKIENVGSRDGKTSKEVLVIDSGECEEGDLASNQVTDAQRAALKAEEEEAFMAAKQTRLPYVEDPDAASARRLRQGLPAALGKKQNAPRYYQGMSEVAAPLTATTEAVGQDQPKEQGLPVAQGDSQGGVQDEFVEEDDASAGEHLTGRQRKLFELRLKMNEARKKNHKAVVTEKKRKDQPQEQANMSKKRYYEKMQTEKGQELTAAGIDPTKKYLLDTQDDAEYKYKKAEKKETPFGWDVFNQKALYNAYEKRTKNIPYTLEDYEAMKAADPNMYRDANNLEYGKSPNLPEKNVDNMVKELEDRQNKRDTFSRRRKFYDERDVDSINERNAHFNRKIERSFGQYTLEIKQNLERGTALPD</sequence>
<dbReference type="PROSITE" id="PS00170">
    <property type="entry name" value="CSA_PPIASE_1"/>
    <property type="match status" value="1"/>
</dbReference>
<dbReference type="GO" id="GO:0016018">
    <property type="term" value="F:cyclosporin A binding"/>
    <property type="evidence" value="ECO:0007669"/>
    <property type="project" value="TreeGrafter"/>
</dbReference>
<evidence type="ECO:0000256" key="6">
    <source>
        <dbReference type="ARBA" id="ARBA00022664"/>
    </source>
</evidence>
<comment type="similarity">
    <text evidence="4">Belongs to the SYF2 family.</text>
</comment>
<protein>
    <recommendedName>
        <fullName evidence="5">peptidylprolyl isomerase</fullName>
        <ecNumber evidence="5">5.2.1.8</ecNumber>
    </recommendedName>
</protein>
<dbReference type="PANTHER" id="PTHR11071">
    <property type="entry name" value="PEPTIDYL-PROLYL CIS-TRANS ISOMERASE"/>
    <property type="match status" value="1"/>
</dbReference>
<dbReference type="AlphaFoldDB" id="A0AAE0FPE4"/>
<evidence type="ECO:0000256" key="2">
    <source>
        <dbReference type="ARBA" id="ARBA00004123"/>
    </source>
</evidence>
<evidence type="ECO:0000256" key="7">
    <source>
        <dbReference type="ARBA" id="ARBA00022728"/>
    </source>
</evidence>
<dbReference type="GO" id="GO:0005681">
    <property type="term" value="C:spliceosomal complex"/>
    <property type="evidence" value="ECO:0007669"/>
    <property type="project" value="UniProtKB-KW"/>
</dbReference>
<evidence type="ECO:0000256" key="12">
    <source>
        <dbReference type="SAM" id="MobiDB-lite"/>
    </source>
</evidence>
<name>A0AAE0FPE4_9CHLO</name>
<dbReference type="PROSITE" id="PS50072">
    <property type="entry name" value="CSA_PPIASE_2"/>
    <property type="match status" value="1"/>
</dbReference>
<evidence type="ECO:0000256" key="11">
    <source>
        <dbReference type="ARBA" id="ARBA00023242"/>
    </source>
</evidence>
<dbReference type="EMBL" id="LGRX02015445">
    <property type="protein sequence ID" value="KAK3263440.1"/>
    <property type="molecule type" value="Genomic_DNA"/>
</dbReference>
<dbReference type="GO" id="GO:0005737">
    <property type="term" value="C:cytoplasm"/>
    <property type="evidence" value="ECO:0007669"/>
    <property type="project" value="TreeGrafter"/>
</dbReference>
<reference evidence="14 15" key="1">
    <citation type="journal article" date="2015" name="Genome Biol. Evol.">
        <title>Comparative Genomics of a Bacterivorous Green Alga Reveals Evolutionary Causalities and Consequences of Phago-Mixotrophic Mode of Nutrition.</title>
        <authorList>
            <person name="Burns J.A."/>
            <person name="Paasch A."/>
            <person name="Narechania A."/>
            <person name="Kim E."/>
        </authorList>
    </citation>
    <scope>NUCLEOTIDE SEQUENCE [LARGE SCALE GENOMIC DNA]</scope>
    <source>
        <strain evidence="14 15">PLY_AMNH</strain>
    </source>
</reference>